<reference evidence="11 12" key="1">
    <citation type="submission" date="2014-04" db="EMBL/GenBank/DDBJ databases">
        <authorList>
            <consortium name="DOE Joint Genome Institute"/>
            <person name="Kuo A."/>
            <person name="Martino E."/>
            <person name="Perotto S."/>
            <person name="Kohler A."/>
            <person name="Nagy L.G."/>
            <person name="Floudas D."/>
            <person name="Copeland A."/>
            <person name="Barry K.W."/>
            <person name="Cichocki N."/>
            <person name="Veneault-Fourrey C."/>
            <person name="LaButti K."/>
            <person name="Lindquist E.A."/>
            <person name="Lipzen A."/>
            <person name="Lundell T."/>
            <person name="Morin E."/>
            <person name="Murat C."/>
            <person name="Sun H."/>
            <person name="Tunlid A."/>
            <person name="Henrissat B."/>
            <person name="Grigoriev I.V."/>
            <person name="Hibbett D.S."/>
            <person name="Martin F."/>
            <person name="Nordberg H.P."/>
            <person name="Cantor M.N."/>
            <person name="Hua S.X."/>
        </authorList>
    </citation>
    <scope>NUCLEOTIDE SEQUENCE [LARGE SCALE GENOMIC DNA]</scope>
    <source>
        <strain evidence="11 12">Zn</strain>
    </source>
</reference>
<accession>A0A0C3D2I8</accession>
<keyword evidence="5" id="KW-0964">Secreted</keyword>
<evidence type="ECO:0000313" key="11">
    <source>
        <dbReference type="EMBL" id="KIN05484.1"/>
    </source>
</evidence>
<dbReference type="GO" id="GO:0004000">
    <property type="term" value="F:adenosine deaminase activity"/>
    <property type="evidence" value="ECO:0007669"/>
    <property type="project" value="TreeGrafter"/>
</dbReference>
<dbReference type="InterPro" id="IPR032466">
    <property type="entry name" value="Metal_Hydrolase"/>
</dbReference>
<dbReference type="PANTHER" id="PTHR11409">
    <property type="entry name" value="ADENOSINE DEAMINASE"/>
    <property type="match status" value="1"/>
</dbReference>
<comment type="catalytic activity">
    <reaction evidence="9">
        <text>adenosine + H2O + H(+) = inosine + NH4(+)</text>
        <dbReference type="Rhea" id="RHEA:24408"/>
        <dbReference type="ChEBI" id="CHEBI:15377"/>
        <dbReference type="ChEBI" id="CHEBI:15378"/>
        <dbReference type="ChEBI" id="CHEBI:16335"/>
        <dbReference type="ChEBI" id="CHEBI:17596"/>
        <dbReference type="ChEBI" id="CHEBI:28938"/>
        <dbReference type="EC" id="3.5.4.4"/>
    </reaction>
</comment>
<gene>
    <name evidence="11" type="ORF">OIDMADRAFT_100500</name>
</gene>
<dbReference type="Proteomes" id="UP000054321">
    <property type="component" value="Unassembled WGS sequence"/>
</dbReference>
<evidence type="ECO:0000256" key="7">
    <source>
        <dbReference type="ARBA" id="ARBA00022729"/>
    </source>
</evidence>
<dbReference type="PANTHER" id="PTHR11409:SF39">
    <property type="entry name" value="ADENOSINE DEAMINASE 2"/>
    <property type="match status" value="1"/>
</dbReference>
<evidence type="ECO:0000256" key="4">
    <source>
        <dbReference type="ARBA" id="ARBA00012784"/>
    </source>
</evidence>
<organism evidence="11 12">
    <name type="scientific">Oidiodendron maius (strain Zn)</name>
    <dbReference type="NCBI Taxonomy" id="913774"/>
    <lineage>
        <taxon>Eukaryota</taxon>
        <taxon>Fungi</taxon>
        <taxon>Dikarya</taxon>
        <taxon>Ascomycota</taxon>
        <taxon>Pezizomycotina</taxon>
        <taxon>Leotiomycetes</taxon>
        <taxon>Leotiomycetes incertae sedis</taxon>
        <taxon>Myxotrichaceae</taxon>
        <taxon>Oidiodendron</taxon>
    </lineage>
</organism>
<dbReference type="GO" id="GO:0005576">
    <property type="term" value="C:extracellular region"/>
    <property type="evidence" value="ECO:0007669"/>
    <property type="project" value="UniProtKB-SubCell"/>
</dbReference>
<evidence type="ECO:0000256" key="3">
    <source>
        <dbReference type="ARBA" id="ARBA00006083"/>
    </source>
</evidence>
<evidence type="ECO:0000256" key="9">
    <source>
        <dbReference type="ARBA" id="ARBA00047764"/>
    </source>
</evidence>
<proteinExistence type="inferred from homology"/>
<dbReference type="InterPro" id="IPR001365">
    <property type="entry name" value="A_deaminase_dom"/>
</dbReference>
<dbReference type="GO" id="GO:0046872">
    <property type="term" value="F:metal ion binding"/>
    <property type="evidence" value="ECO:0007669"/>
    <property type="project" value="UniProtKB-KW"/>
</dbReference>
<keyword evidence="7" id="KW-0732">Signal</keyword>
<comment type="similarity">
    <text evidence="3">Belongs to the metallo-dependent hydrolases superfamily. Adenosine and AMP deaminases family. ADGF subfamily.</text>
</comment>
<dbReference type="FunFam" id="3.20.20.140:FF:000017">
    <property type="entry name" value="Adenosine deaminase 2"/>
    <property type="match status" value="1"/>
</dbReference>
<dbReference type="HOGENOM" id="CLU_022829_2_1_1"/>
<dbReference type="EMBL" id="KN832871">
    <property type="protein sequence ID" value="KIN05484.1"/>
    <property type="molecule type" value="Genomic_DNA"/>
</dbReference>
<evidence type="ECO:0000259" key="10">
    <source>
        <dbReference type="Pfam" id="PF00962"/>
    </source>
</evidence>
<evidence type="ECO:0000256" key="1">
    <source>
        <dbReference type="ARBA" id="ARBA00001947"/>
    </source>
</evidence>
<evidence type="ECO:0000256" key="5">
    <source>
        <dbReference type="ARBA" id="ARBA00022525"/>
    </source>
</evidence>
<evidence type="ECO:0000256" key="8">
    <source>
        <dbReference type="ARBA" id="ARBA00022801"/>
    </source>
</evidence>
<comment type="cofactor">
    <cofactor evidence="1">
        <name>Zn(2+)</name>
        <dbReference type="ChEBI" id="CHEBI:29105"/>
    </cofactor>
</comment>
<dbReference type="GO" id="GO:0006154">
    <property type="term" value="P:adenosine catabolic process"/>
    <property type="evidence" value="ECO:0007669"/>
    <property type="project" value="TreeGrafter"/>
</dbReference>
<feature type="domain" description="Adenosine deaminase" evidence="10">
    <location>
        <begin position="238"/>
        <end position="544"/>
    </location>
</feature>
<evidence type="ECO:0000256" key="6">
    <source>
        <dbReference type="ARBA" id="ARBA00022723"/>
    </source>
</evidence>
<dbReference type="OrthoDB" id="7202371at2759"/>
<comment type="subcellular location">
    <subcellularLocation>
        <location evidence="2">Secreted</location>
    </subcellularLocation>
</comment>
<keyword evidence="12" id="KW-1185">Reference proteome</keyword>
<evidence type="ECO:0000313" key="12">
    <source>
        <dbReference type="Proteomes" id="UP000054321"/>
    </source>
</evidence>
<sequence length="595" mass="68125">MSRVRDLEWPSRMPEEDWAEVAQGLPAKDEPFIRQYENGRAALIAKEIHQRSDHPFRESLSPLAREACEIVGRIREKEQRTVWTAEFEDSLAHKTGAIVYPGMMFSLAKERMETTQLWKIIRKMPKGALLHAHMDAMVDLDFLFSVLLATPGMHIHCHHRLSTAEELEVAAVKFRFFKSEKESNTSIWSQDHTPGMPVLLTKAADCFPHGGRAGFLTWLKNRCTITNTESIEHHHGVDAVWRKFSSVFTIFNTIIFYEPIFRAFMRRMMQQLLADGVKWVDLRLAFTFRYYKEGHEVPEKTYHELFRVMDEEITNFKASQEGNEFWGARMIWTGIRVLDQRKIVEDMDACLSIKLAYPHLIAGYDLVGQEDGGRPLKDLLPELFWFRKQCAQEGVQIPFFFHAGECLGDGNDTDQNLFDAILLGTRRIGHGFSLYKHPLLIDMVKEKKILVESCPISNEVLRLCTSVMSHPLPALLARGVSCSLCNDDPAILGQDTAGMTHDFWQALQGWDNLGLAGLGSLAENSVRYAAFEDQSNVEWINGIKEASLGSGVRAERMKQWSVEWEQFCLWIVTEFGDDGESIRKIREGSNFDDQD</sequence>
<dbReference type="Gene3D" id="3.20.20.140">
    <property type="entry name" value="Metal-dependent hydrolases"/>
    <property type="match status" value="1"/>
</dbReference>
<protein>
    <recommendedName>
        <fullName evidence="4">adenosine deaminase</fullName>
        <ecNumber evidence="4">3.5.4.4</ecNumber>
    </recommendedName>
</protein>
<reference evidence="12" key="2">
    <citation type="submission" date="2015-01" db="EMBL/GenBank/DDBJ databases">
        <title>Evolutionary Origins and Diversification of the Mycorrhizal Mutualists.</title>
        <authorList>
            <consortium name="DOE Joint Genome Institute"/>
            <consortium name="Mycorrhizal Genomics Consortium"/>
            <person name="Kohler A."/>
            <person name="Kuo A."/>
            <person name="Nagy L.G."/>
            <person name="Floudas D."/>
            <person name="Copeland A."/>
            <person name="Barry K.W."/>
            <person name="Cichocki N."/>
            <person name="Veneault-Fourrey C."/>
            <person name="LaButti K."/>
            <person name="Lindquist E.A."/>
            <person name="Lipzen A."/>
            <person name="Lundell T."/>
            <person name="Morin E."/>
            <person name="Murat C."/>
            <person name="Riley R."/>
            <person name="Ohm R."/>
            <person name="Sun H."/>
            <person name="Tunlid A."/>
            <person name="Henrissat B."/>
            <person name="Grigoriev I.V."/>
            <person name="Hibbett D.S."/>
            <person name="Martin F."/>
        </authorList>
    </citation>
    <scope>NUCLEOTIDE SEQUENCE [LARGE SCALE GENOMIC DNA]</scope>
    <source>
        <strain evidence="12">Zn</strain>
    </source>
</reference>
<keyword evidence="6" id="KW-0479">Metal-binding</keyword>
<dbReference type="SUPFAM" id="SSF51556">
    <property type="entry name" value="Metallo-dependent hydrolases"/>
    <property type="match status" value="1"/>
</dbReference>
<dbReference type="InParanoid" id="A0A0C3D2I8"/>
<keyword evidence="8" id="KW-0378">Hydrolase</keyword>
<dbReference type="AlphaFoldDB" id="A0A0C3D2I8"/>
<dbReference type="InterPro" id="IPR006330">
    <property type="entry name" value="Ado/ade_deaminase"/>
</dbReference>
<dbReference type="STRING" id="913774.A0A0C3D2I8"/>
<name>A0A0C3D2I8_OIDMZ</name>
<evidence type="ECO:0000256" key="2">
    <source>
        <dbReference type="ARBA" id="ARBA00004613"/>
    </source>
</evidence>
<dbReference type="EC" id="3.5.4.4" evidence="4"/>
<dbReference type="Pfam" id="PF00962">
    <property type="entry name" value="A_deaminase"/>
    <property type="match status" value="1"/>
</dbReference>
<dbReference type="GO" id="GO:0046103">
    <property type="term" value="P:inosine biosynthetic process"/>
    <property type="evidence" value="ECO:0007669"/>
    <property type="project" value="TreeGrafter"/>
</dbReference>